<accession>A0A6J6FKG4</accession>
<name>A0A6J6FKG4_9ZZZZ</name>
<protein>
    <submittedName>
        <fullName evidence="1">Unannotated protein</fullName>
    </submittedName>
</protein>
<dbReference type="EMBL" id="CAEZUF010000031">
    <property type="protein sequence ID" value="CAB4589321.1"/>
    <property type="molecule type" value="Genomic_DNA"/>
</dbReference>
<proteinExistence type="predicted"/>
<organism evidence="1">
    <name type="scientific">freshwater metagenome</name>
    <dbReference type="NCBI Taxonomy" id="449393"/>
    <lineage>
        <taxon>unclassified sequences</taxon>
        <taxon>metagenomes</taxon>
        <taxon>ecological metagenomes</taxon>
    </lineage>
</organism>
<gene>
    <name evidence="1" type="ORF">UFOPK1791_00466</name>
</gene>
<evidence type="ECO:0000313" key="1">
    <source>
        <dbReference type="EMBL" id="CAB4589321.1"/>
    </source>
</evidence>
<sequence>MTPNNEFAAQCNQVLNSILLFIDNEIEDSAQFNAVAFHLQECDGCRDVMELERRQLKMVQSLLNRSCCETAPAELLVRIAGQVSALAAELSQAEAIGFVGQTEIITKYSRTEITIDGETQIEIETSHEIWRDF</sequence>
<dbReference type="AlphaFoldDB" id="A0A6J6FKG4"/>
<reference evidence="1" key="1">
    <citation type="submission" date="2020-05" db="EMBL/GenBank/DDBJ databases">
        <authorList>
            <person name="Chiriac C."/>
            <person name="Salcher M."/>
            <person name="Ghai R."/>
            <person name="Kavagutti S V."/>
        </authorList>
    </citation>
    <scope>NUCLEOTIDE SEQUENCE</scope>
</reference>